<organism evidence="2 3">
    <name type="scientific">Pristionchus pacificus</name>
    <name type="common">Parasitic nematode worm</name>
    <dbReference type="NCBI Taxonomy" id="54126"/>
    <lineage>
        <taxon>Eukaryota</taxon>
        <taxon>Metazoa</taxon>
        <taxon>Ecdysozoa</taxon>
        <taxon>Nematoda</taxon>
        <taxon>Chromadorea</taxon>
        <taxon>Rhabditida</taxon>
        <taxon>Rhabditina</taxon>
        <taxon>Diplogasteromorpha</taxon>
        <taxon>Diplogasteroidea</taxon>
        <taxon>Neodiplogasteridae</taxon>
        <taxon>Pristionchus</taxon>
    </lineage>
</organism>
<dbReference type="Proteomes" id="UP000005239">
    <property type="component" value="Unassembled WGS sequence"/>
</dbReference>
<accession>A0A2A6CZN6</accession>
<feature type="compositionally biased region" description="Basic and acidic residues" evidence="1">
    <location>
        <begin position="8"/>
        <end position="31"/>
    </location>
</feature>
<evidence type="ECO:0000256" key="1">
    <source>
        <dbReference type="SAM" id="MobiDB-lite"/>
    </source>
</evidence>
<name>A0A2A6CZN6_PRIPA</name>
<gene>
    <name evidence="2" type="primary">WBGene00277183</name>
</gene>
<dbReference type="EnsemblMetazoa" id="PPA38814.1">
    <property type="protein sequence ID" value="PPA38814.1"/>
    <property type="gene ID" value="WBGene00277183"/>
</dbReference>
<proteinExistence type="predicted"/>
<reference evidence="2" key="2">
    <citation type="submission" date="2022-06" db="UniProtKB">
        <authorList>
            <consortium name="EnsemblMetazoa"/>
        </authorList>
    </citation>
    <scope>IDENTIFICATION</scope>
    <source>
        <strain evidence="2">PS312</strain>
    </source>
</reference>
<reference evidence="3" key="1">
    <citation type="journal article" date="2008" name="Nat. Genet.">
        <title>The Pristionchus pacificus genome provides a unique perspective on nematode lifestyle and parasitism.</title>
        <authorList>
            <person name="Dieterich C."/>
            <person name="Clifton S.W."/>
            <person name="Schuster L.N."/>
            <person name="Chinwalla A."/>
            <person name="Delehaunty K."/>
            <person name="Dinkelacker I."/>
            <person name="Fulton L."/>
            <person name="Fulton R."/>
            <person name="Godfrey J."/>
            <person name="Minx P."/>
            <person name="Mitreva M."/>
            <person name="Roeseler W."/>
            <person name="Tian H."/>
            <person name="Witte H."/>
            <person name="Yang S.P."/>
            <person name="Wilson R.K."/>
            <person name="Sommer R.J."/>
        </authorList>
    </citation>
    <scope>NUCLEOTIDE SEQUENCE [LARGE SCALE GENOMIC DNA]</scope>
    <source>
        <strain evidence="3">PS312</strain>
    </source>
</reference>
<sequence length="54" mass="6410">MSTTTGQLDRDEKRDPPMRREVDRRMRERARPKQGWSSVSLPTFSSFLPLSFLR</sequence>
<dbReference type="AlphaFoldDB" id="A0A2A6CZN6"/>
<protein>
    <submittedName>
        <fullName evidence="2">Uncharacterized protein</fullName>
    </submittedName>
</protein>
<keyword evidence="3" id="KW-1185">Reference proteome</keyword>
<accession>A0A8R1URM4</accession>
<evidence type="ECO:0000313" key="3">
    <source>
        <dbReference type="Proteomes" id="UP000005239"/>
    </source>
</evidence>
<feature type="region of interest" description="Disordered" evidence="1">
    <location>
        <begin position="1"/>
        <end position="38"/>
    </location>
</feature>
<evidence type="ECO:0000313" key="2">
    <source>
        <dbReference type="EnsemblMetazoa" id="PPA38814.1"/>
    </source>
</evidence>